<sequence>MGFYPAATTTLSTAAQCVLVVGGILLARATVRQEHGQRPLRLPSGSGRRQLRLSSNVPAGNQLRRRQLRREDRARHYVWGHGDSAHLLGGGAIAIPDVFLVGGLDERCIKPAQCHPSAS</sequence>
<dbReference type="AlphaFoldDB" id="A0A5S6R8Z6"/>
<accession>Q8S5I2</accession>
<proteinExistence type="predicted"/>
<gene>
    <name evidence="3" type="ordered locus">LOC_Os10g09190</name>
</gene>
<keyword evidence="2" id="KW-0812">Transmembrane</keyword>
<keyword evidence="2" id="KW-1133">Transmembrane helix</keyword>
<feature type="region of interest" description="Disordered" evidence="1">
    <location>
        <begin position="35"/>
        <end position="60"/>
    </location>
</feature>
<accession>A0A5S6R8Z6</accession>
<accession>Q7XGG3</accession>
<dbReference type="EMBL" id="DP000086">
    <property type="protein sequence ID" value="AAP52356.1"/>
    <property type="molecule type" value="Genomic_DNA"/>
</dbReference>
<feature type="transmembrane region" description="Helical" evidence="2">
    <location>
        <begin position="12"/>
        <end position="31"/>
    </location>
</feature>
<evidence type="ECO:0000313" key="3">
    <source>
        <dbReference type="EMBL" id="AAP52356.1"/>
    </source>
</evidence>
<evidence type="ECO:0000256" key="2">
    <source>
        <dbReference type="SAM" id="Phobius"/>
    </source>
</evidence>
<reference evidence="3" key="2">
    <citation type="submission" date="2003-05" db="EMBL/GenBank/DDBJ databases">
        <authorList>
            <person name="Buell C.R."/>
            <person name="Wing R.A."/>
            <person name="McCombie W.R."/>
            <person name="Messing J."/>
            <person name="Yuan Q."/>
            <person name="Ouyang S."/>
        </authorList>
    </citation>
    <scope>NUCLEOTIDE SEQUENCE</scope>
</reference>
<evidence type="ECO:0000256" key="1">
    <source>
        <dbReference type="SAM" id="MobiDB-lite"/>
    </source>
</evidence>
<reference evidence="3" key="1">
    <citation type="journal article" date="2003" name="Science">
        <title>In-depth view of structure, activity, and evolution of rice chromosome 10.</title>
        <authorList>
            <consortium name="Rice Chromosome 10 Sequencing Consortium"/>
        </authorList>
    </citation>
    <scope>NUCLEOTIDE SEQUENCE [LARGE SCALE GENOMIC DNA]</scope>
</reference>
<feature type="compositionally biased region" description="Low complexity" evidence="1">
    <location>
        <begin position="40"/>
        <end position="55"/>
    </location>
</feature>
<protein>
    <submittedName>
        <fullName evidence="3">Uncharacterized protein</fullName>
    </submittedName>
</protein>
<organism evidence="3">
    <name type="scientific">Oryza sativa subsp. japonica</name>
    <name type="common">Rice</name>
    <dbReference type="NCBI Taxonomy" id="39947"/>
    <lineage>
        <taxon>Eukaryota</taxon>
        <taxon>Viridiplantae</taxon>
        <taxon>Streptophyta</taxon>
        <taxon>Embryophyta</taxon>
        <taxon>Tracheophyta</taxon>
        <taxon>Spermatophyta</taxon>
        <taxon>Magnoliopsida</taxon>
        <taxon>Liliopsida</taxon>
        <taxon>Poales</taxon>
        <taxon>Poaceae</taxon>
        <taxon>BOP clade</taxon>
        <taxon>Oryzoideae</taxon>
        <taxon>Oryzeae</taxon>
        <taxon>Oryzinae</taxon>
        <taxon>Oryza</taxon>
        <taxon>Oryza sativa</taxon>
    </lineage>
</organism>
<name>A0A5S6R8Z6_ORYSJ</name>
<keyword evidence="2" id="KW-0472">Membrane</keyword>
<reference evidence="3" key="3">
    <citation type="submission" date="2006-07" db="EMBL/GenBank/DDBJ databases">
        <authorList>
            <person name="Buell R."/>
        </authorList>
    </citation>
    <scope>NUCLEOTIDE SEQUENCE</scope>
</reference>